<evidence type="ECO:0000256" key="2">
    <source>
        <dbReference type="SAM" id="MobiDB-lite"/>
    </source>
</evidence>
<feature type="compositionally biased region" description="Polar residues" evidence="2">
    <location>
        <begin position="212"/>
        <end position="221"/>
    </location>
</feature>
<feature type="compositionally biased region" description="Polar residues" evidence="2">
    <location>
        <begin position="312"/>
        <end position="330"/>
    </location>
</feature>
<dbReference type="Proteomes" id="UP000717515">
    <property type="component" value="Unassembled WGS sequence"/>
</dbReference>
<dbReference type="EMBL" id="JAIFTL010000034">
    <property type="protein sequence ID" value="KAG9325712.1"/>
    <property type="molecule type" value="Genomic_DNA"/>
</dbReference>
<proteinExistence type="predicted"/>
<feature type="compositionally biased region" description="Polar residues" evidence="2">
    <location>
        <begin position="392"/>
        <end position="409"/>
    </location>
</feature>
<feature type="region of interest" description="Disordered" evidence="2">
    <location>
        <begin position="195"/>
        <end position="242"/>
    </location>
</feature>
<evidence type="ECO:0000256" key="1">
    <source>
        <dbReference type="SAM" id="Coils"/>
    </source>
</evidence>
<comment type="caution">
    <text evidence="3">The sequence shown here is derived from an EMBL/GenBank/DDBJ whole genome shotgun (WGS) entry which is preliminary data.</text>
</comment>
<feature type="compositionally biased region" description="Polar residues" evidence="2">
    <location>
        <begin position="56"/>
        <end position="77"/>
    </location>
</feature>
<feature type="region of interest" description="Disordered" evidence="2">
    <location>
        <begin position="662"/>
        <end position="752"/>
    </location>
</feature>
<feature type="compositionally biased region" description="Basic and acidic residues" evidence="2">
    <location>
        <begin position="229"/>
        <end position="238"/>
    </location>
</feature>
<feature type="coiled-coil region" evidence="1">
    <location>
        <begin position="247"/>
        <end position="281"/>
    </location>
</feature>
<feature type="compositionally biased region" description="Basic and acidic residues" evidence="2">
    <location>
        <begin position="1"/>
        <end position="15"/>
    </location>
</feature>
<feature type="compositionally biased region" description="Basic and acidic residues" evidence="2">
    <location>
        <begin position="663"/>
        <end position="679"/>
    </location>
</feature>
<evidence type="ECO:0000313" key="3">
    <source>
        <dbReference type="EMBL" id="KAG9325712.1"/>
    </source>
</evidence>
<feature type="compositionally biased region" description="Polar residues" evidence="2">
    <location>
        <begin position="462"/>
        <end position="474"/>
    </location>
</feature>
<feature type="compositionally biased region" description="Low complexity" evidence="2">
    <location>
        <begin position="514"/>
        <end position="527"/>
    </location>
</feature>
<keyword evidence="1" id="KW-0175">Coiled coil</keyword>
<feature type="region of interest" description="Disordered" evidence="2">
    <location>
        <begin position="303"/>
        <end position="341"/>
    </location>
</feature>
<reference evidence="3" key="1">
    <citation type="submission" date="2021-07" db="EMBL/GenBank/DDBJ databases">
        <title>Draft genome of Mortierella alpina, strain LL118, isolated from an aspen leaf litter sample.</title>
        <authorList>
            <person name="Yang S."/>
            <person name="Vinatzer B.A."/>
        </authorList>
    </citation>
    <scope>NUCLEOTIDE SEQUENCE</scope>
    <source>
        <strain evidence="3">LL118</strain>
    </source>
</reference>
<feature type="compositionally biased region" description="Low complexity" evidence="2">
    <location>
        <begin position="586"/>
        <end position="601"/>
    </location>
</feature>
<feature type="compositionally biased region" description="Basic and acidic residues" evidence="2">
    <location>
        <begin position="105"/>
        <end position="115"/>
    </location>
</feature>
<accession>A0A9P8A7D4</accession>
<feature type="region of interest" description="Disordered" evidence="2">
    <location>
        <begin position="1"/>
        <end position="181"/>
    </location>
</feature>
<dbReference type="AlphaFoldDB" id="A0A9P8A7D4"/>
<sequence>MRDNLSARALYHDQDSSSGLDDYSGDEDDDYNYHDRYRNSPARLEALRPSLVADSAESTTPHNPWPSSFSNGRFSKQANHHRHPRQSSSLGSRGQRKPIPFRAEGPYRDDTSSEDDHVDGDEDGGSNRITRASSSSSRTRKSIFQPYRDDESDEDAEALREHPYMTTTSSTGQEVQDAPRIYPKMEYTPYRVETGVLTGGQAQNLRRMRTPRNPQGQQMASWQDDEDEDKRGQNRADATDAEEVIDVDALIAEQERITRELAAQEEALRKEEEDLIQKKKLAAIHAAEKRGLLRFEGGQLVIPSSRGDENNHTSNHVSSNAPHSGISEQQGPPMRQEGGDEIWNQSGRAQSLVIPMERTTSSAASSYVGGIDALDQELKLMSLDVKVHSKENTTQSGLSTPTLIPTTRSPARPPVAVRTVSTGVSTSTSTFVVSPTLNLNPRGVLNNITSFLKKVDGVIAGESSSDEASFSDQEQYLDKKKNSNSNSNNSSNNQGTAGAAIVKMGSQGVASLHSSGSGQTTGGYSTSAVERDPQVARNVAVSVRVDPLEQQDSPHPTLTGDHSDDTIIYPTDVYNGPFETMSGRVSPTGSSLSTLGSSASSMKQRPMDDREPGGVQPAAPPSSQPLSPTTATVTAAASERIFDTFTSFFNSGSSFMGLFGTGHRPEDDDAGMHPDDEKHGRRLSSLKYGDPKKHRFDYRGHRLEDDDGPMAGDSWMGRKAAPVANTNPSTAVHASHMDDDDGDSSSIDDYDF</sequence>
<feature type="compositionally biased region" description="Low complexity" evidence="2">
    <location>
        <begin position="126"/>
        <end position="137"/>
    </location>
</feature>
<organism evidence="3 4">
    <name type="scientific">Mortierella alpina</name>
    <name type="common">Oleaginous fungus</name>
    <name type="synonym">Mortierella renispora</name>
    <dbReference type="NCBI Taxonomy" id="64518"/>
    <lineage>
        <taxon>Eukaryota</taxon>
        <taxon>Fungi</taxon>
        <taxon>Fungi incertae sedis</taxon>
        <taxon>Mucoromycota</taxon>
        <taxon>Mortierellomycotina</taxon>
        <taxon>Mortierellomycetes</taxon>
        <taxon>Mortierellales</taxon>
        <taxon>Mortierellaceae</taxon>
        <taxon>Mortierella</taxon>
    </lineage>
</organism>
<feature type="region of interest" description="Disordered" evidence="2">
    <location>
        <begin position="508"/>
        <end position="632"/>
    </location>
</feature>
<name>A0A9P8A7D4_MORAP</name>
<feature type="region of interest" description="Disordered" evidence="2">
    <location>
        <begin position="462"/>
        <end position="496"/>
    </location>
</feature>
<feature type="compositionally biased region" description="Low complexity" evidence="2">
    <location>
        <begin position="483"/>
        <end position="493"/>
    </location>
</feature>
<gene>
    <name evidence="3" type="ORF">KVV02_006215</name>
</gene>
<feature type="compositionally biased region" description="Acidic residues" evidence="2">
    <location>
        <begin position="738"/>
        <end position="752"/>
    </location>
</feature>
<evidence type="ECO:0000313" key="4">
    <source>
        <dbReference type="Proteomes" id="UP000717515"/>
    </source>
</evidence>
<protein>
    <submittedName>
        <fullName evidence="3">Uncharacterized protein</fullName>
    </submittedName>
</protein>
<feature type="compositionally biased region" description="Polar residues" evidence="2">
    <location>
        <begin position="165"/>
        <end position="174"/>
    </location>
</feature>
<feature type="region of interest" description="Disordered" evidence="2">
    <location>
        <begin position="391"/>
        <end position="414"/>
    </location>
</feature>